<dbReference type="Gene3D" id="3.30.420.10">
    <property type="entry name" value="Ribonuclease H-like superfamily/Ribonuclease H"/>
    <property type="match status" value="1"/>
</dbReference>
<organism evidence="1 2">
    <name type="scientific">Trichonephila clavipes</name>
    <name type="common">Golden silk orbweaver</name>
    <name type="synonym">Nephila clavipes</name>
    <dbReference type="NCBI Taxonomy" id="2585209"/>
    <lineage>
        <taxon>Eukaryota</taxon>
        <taxon>Metazoa</taxon>
        <taxon>Ecdysozoa</taxon>
        <taxon>Arthropoda</taxon>
        <taxon>Chelicerata</taxon>
        <taxon>Arachnida</taxon>
        <taxon>Araneae</taxon>
        <taxon>Araneomorphae</taxon>
        <taxon>Entelegynae</taxon>
        <taxon>Araneoidea</taxon>
        <taxon>Nephilidae</taxon>
        <taxon>Trichonephila</taxon>
    </lineage>
</organism>
<dbReference type="GO" id="GO:0003676">
    <property type="term" value="F:nucleic acid binding"/>
    <property type="evidence" value="ECO:0007669"/>
    <property type="project" value="InterPro"/>
</dbReference>
<dbReference type="InterPro" id="IPR036397">
    <property type="entry name" value="RNaseH_sf"/>
</dbReference>
<comment type="caution">
    <text evidence="1">The sequence shown here is derived from an EMBL/GenBank/DDBJ whole genome shotgun (WGS) entry which is preliminary data.</text>
</comment>
<dbReference type="Proteomes" id="UP000887159">
    <property type="component" value="Unassembled WGS sequence"/>
</dbReference>
<evidence type="ECO:0000313" key="1">
    <source>
        <dbReference type="EMBL" id="GFX95617.1"/>
    </source>
</evidence>
<protein>
    <submittedName>
        <fullName evidence="1">Transposable element Tcb2 transposase</fullName>
    </submittedName>
</protein>
<name>A0A8X6RMU7_TRICX</name>
<accession>A0A8X6RMU7</accession>
<evidence type="ECO:0000313" key="2">
    <source>
        <dbReference type="Proteomes" id="UP000887159"/>
    </source>
</evidence>
<reference evidence="1" key="1">
    <citation type="submission" date="2020-08" db="EMBL/GenBank/DDBJ databases">
        <title>Multicomponent nature underlies the extraordinary mechanical properties of spider dragline silk.</title>
        <authorList>
            <person name="Kono N."/>
            <person name="Nakamura H."/>
            <person name="Mori M."/>
            <person name="Yoshida Y."/>
            <person name="Ohtoshi R."/>
            <person name="Malay A.D."/>
            <person name="Moran D.A.P."/>
            <person name="Tomita M."/>
            <person name="Numata K."/>
            <person name="Arakawa K."/>
        </authorList>
    </citation>
    <scope>NUCLEOTIDE SEQUENCE</scope>
</reference>
<dbReference type="EMBL" id="BMAU01021187">
    <property type="protein sequence ID" value="GFX95617.1"/>
    <property type="molecule type" value="Genomic_DNA"/>
</dbReference>
<dbReference type="AlphaFoldDB" id="A0A8X6RMU7"/>
<keyword evidence="2" id="KW-1185">Reference proteome</keyword>
<sequence length="287" mass="33310">MEGAEKWEVPDFPQGVLPQNWGRYKQIVLSPVWHSKLSLTIGVQPIIPLRRRRSHYQQLTDFERGRIIELREGGFSFRYVTERLGRNVSIAHYCWEQWWDDTVSRRPSSRWPRGITEREDRRIRRAAVAHHIASVAENGATAGTTVVTNSRAHWRTEWRFAVFSDENRFCLGASDGSVLIRRRSRECLQPNCLRPRYTEPTPGLGSNFLYDRRSTLVFIPNTLTSNLYVSLVIQPFVLQFMSNIHGKVFQQDNARLHTAVVMQRALQSVEMLPWPARSPDLSPIENV</sequence>
<gene>
    <name evidence="1" type="primary">TCB2_415</name>
    <name evidence="1" type="ORF">TNCV_4826311</name>
</gene>
<proteinExistence type="predicted"/>